<accession>A0A1Y2DEU2</accession>
<evidence type="ECO:0000313" key="2">
    <source>
        <dbReference type="EMBL" id="ORY57800.1"/>
    </source>
</evidence>
<keyword evidence="3" id="KW-1185">Reference proteome</keyword>
<sequence>MGCGRYQRQHLHPSHRRSDQQRRRDGRPQAHKDKEAIEMMFLANHLGHFLLINLLMSKIFAAGPVGRIVNLSRSAIASAPAGSMTTTSPTASCTMAGAHTGSPRQPTSCYQFYWRRNWLARGFARNRCILGVYGRPI</sequence>
<dbReference type="GeneID" id="63781050"/>
<name>A0A1Y2DEU2_9PEZI</name>
<dbReference type="Gene3D" id="3.40.50.720">
    <property type="entry name" value="NAD(P)-binding Rossmann-like Domain"/>
    <property type="match status" value="1"/>
</dbReference>
<dbReference type="EMBL" id="MCFJ01000018">
    <property type="protein sequence ID" value="ORY57800.1"/>
    <property type="molecule type" value="Genomic_DNA"/>
</dbReference>
<dbReference type="OrthoDB" id="191139at2759"/>
<feature type="region of interest" description="Disordered" evidence="1">
    <location>
        <begin position="1"/>
        <end position="31"/>
    </location>
</feature>
<organism evidence="2 3">
    <name type="scientific">Pseudomassariella vexata</name>
    <dbReference type="NCBI Taxonomy" id="1141098"/>
    <lineage>
        <taxon>Eukaryota</taxon>
        <taxon>Fungi</taxon>
        <taxon>Dikarya</taxon>
        <taxon>Ascomycota</taxon>
        <taxon>Pezizomycotina</taxon>
        <taxon>Sordariomycetes</taxon>
        <taxon>Xylariomycetidae</taxon>
        <taxon>Amphisphaeriales</taxon>
        <taxon>Pseudomassariaceae</taxon>
        <taxon>Pseudomassariella</taxon>
    </lineage>
</organism>
<evidence type="ECO:0000313" key="3">
    <source>
        <dbReference type="Proteomes" id="UP000193689"/>
    </source>
</evidence>
<evidence type="ECO:0000256" key="1">
    <source>
        <dbReference type="SAM" id="MobiDB-lite"/>
    </source>
</evidence>
<reference evidence="2 3" key="1">
    <citation type="submission" date="2016-07" db="EMBL/GenBank/DDBJ databases">
        <title>Pervasive Adenine N6-methylation of Active Genes in Fungi.</title>
        <authorList>
            <consortium name="DOE Joint Genome Institute"/>
            <person name="Mondo S.J."/>
            <person name="Dannebaum R.O."/>
            <person name="Kuo R.C."/>
            <person name="Labutti K."/>
            <person name="Haridas S."/>
            <person name="Kuo A."/>
            <person name="Salamov A."/>
            <person name="Ahrendt S.R."/>
            <person name="Lipzen A."/>
            <person name="Sullivan W."/>
            <person name="Andreopoulos W.B."/>
            <person name="Clum A."/>
            <person name="Lindquist E."/>
            <person name="Daum C."/>
            <person name="Ramamoorthy G.K."/>
            <person name="Gryganskyi A."/>
            <person name="Culley D."/>
            <person name="Magnuson J.K."/>
            <person name="James T.Y."/>
            <person name="O'Malley M.A."/>
            <person name="Stajich J.E."/>
            <person name="Spatafora J.W."/>
            <person name="Visel A."/>
            <person name="Grigoriev I.V."/>
        </authorList>
    </citation>
    <scope>NUCLEOTIDE SEQUENCE [LARGE SCALE GENOMIC DNA]</scope>
    <source>
        <strain evidence="2 3">CBS 129021</strain>
    </source>
</reference>
<dbReference type="SUPFAM" id="SSF51735">
    <property type="entry name" value="NAD(P)-binding Rossmann-fold domains"/>
    <property type="match status" value="1"/>
</dbReference>
<dbReference type="AlphaFoldDB" id="A0A1Y2DEU2"/>
<gene>
    <name evidence="2" type="ORF">BCR38DRAFT_501385</name>
</gene>
<comment type="caution">
    <text evidence="2">The sequence shown here is derived from an EMBL/GenBank/DDBJ whole genome shotgun (WGS) entry which is preliminary data.</text>
</comment>
<dbReference type="RefSeq" id="XP_040710929.1">
    <property type="nucleotide sequence ID" value="XM_040864838.1"/>
</dbReference>
<feature type="compositionally biased region" description="Basic and acidic residues" evidence="1">
    <location>
        <begin position="16"/>
        <end position="31"/>
    </location>
</feature>
<proteinExistence type="predicted"/>
<dbReference type="Proteomes" id="UP000193689">
    <property type="component" value="Unassembled WGS sequence"/>
</dbReference>
<dbReference type="InterPro" id="IPR036291">
    <property type="entry name" value="NAD(P)-bd_dom_sf"/>
</dbReference>
<protein>
    <submittedName>
        <fullName evidence="2">Uncharacterized protein</fullName>
    </submittedName>
</protein>
<dbReference type="InParanoid" id="A0A1Y2DEU2"/>